<dbReference type="AlphaFoldDB" id="A0A5J5F1J6"/>
<dbReference type="Proteomes" id="UP000326924">
    <property type="component" value="Unassembled WGS sequence"/>
</dbReference>
<organism evidence="3 4">
    <name type="scientific">Sphaerosporella brunnea</name>
    <dbReference type="NCBI Taxonomy" id="1250544"/>
    <lineage>
        <taxon>Eukaryota</taxon>
        <taxon>Fungi</taxon>
        <taxon>Dikarya</taxon>
        <taxon>Ascomycota</taxon>
        <taxon>Pezizomycotina</taxon>
        <taxon>Pezizomycetes</taxon>
        <taxon>Pezizales</taxon>
        <taxon>Pyronemataceae</taxon>
        <taxon>Sphaerosporella</taxon>
    </lineage>
</organism>
<evidence type="ECO:0000313" key="3">
    <source>
        <dbReference type="EMBL" id="KAA8909555.1"/>
    </source>
</evidence>
<gene>
    <name evidence="3" type="ORF">FN846DRAFT_606174</name>
</gene>
<keyword evidence="1" id="KW-0479">Metal-binding</keyword>
<accession>A0A5J5F1J6</accession>
<sequence length="209" mass="22458">MASQPLISLPTSRELLSGLISQLAKAEPTASPTPSSSASSSSASSQAGVRADQLLNSLPPHQQQSLLTLHCLLPHAFLPALDLLDRRLVTRVTPASENAKQCVYYVRSASPSGSRFKTSSTPRYEVRTSAWNCTCASFTFAAINALPPSGGQEEMTALWGALSLGDGPPPVCKHIIACVLAENCKMFERFLVEETADQKRMAELAVLWE</sequence>
<evidence type="ECO:0000256" key="1">
    <source>
        <dbReference type="PROSITE-ProRule" id="PRU00325"/>
    </source>
</evidence>
<dbReference type="OrthoDB" id="5413281at2759"/>
<keyword evidence="1" id="KW-0862">Zinc</keyword>
<proteinExistence type="predicted"/>
<evidence type="ECO:0000259" key="2">
    <source>
        <dbReference type="PROSITE" id="PS50966"/>
    </source>
</evidence>
<dbReference type="PROSITE" id="PS50966">
    <property type="entry name" value="ZF_SWIM"/>
    <property type="match status" value="1"/>
</dbReference>
<dbReference type="InParanoid" id="A0A5J5F1J6"/>
<comment type="caution">
    <text evidence="3">The sequence shown here is derived from an EMBL/GenBank/DDBJ whole genome shotgun (WGS) entry which is preliminary data.</text>
</comment>
<dbReference type="EMBL" id="VXIS01000056">
    <property type="protein sequence ID" value="KAA8909555.1"/>
    <property type="molecule type" value="Genomic_DNA"/>
</dbReference>
<protein>
    <recommendedName>
        <fullName evidence="2">SWIM-type domain-containing protein</fullName>
    </recommendedName>
</protein>
<keyword evidence="1" id="KW-0863">Zinc-finger</keyword>
<dbReference type="GO" id="GO:0008270">
    <property type="term" value="F:zinc ion binding"/>
    <property type="evidence" value="ECO:0007669"/>
    <property type="project" value="UniProtKB-KW"/>
</dbReference>
<keyword evidence="4" id="KW-1185">Reference proteome</keyword>
<name>A0A5J5F1J6_9PEZI</name>
<evidence type="ECO:0000313" key="4">
    <source>
        <dbReference type="Proteomes" id="UP000326924"/>
    </source>
</evidence>
<feature type="domain" description="SWIM-type" evidence="2">
    <location>
        <begin position="124"/>
        <end position="183"/>
    </location>
</feature>
<reference evidence="3 4" key="1">
    <citation type="submission" date="2019-09" db="EMBL/GenBank/DDBJ databases">
        <title>Draft genome of the ectomycorrhizal ascomycete Sphaerosporella brunnea.</title>
        <authorList>
            <consortium name="DOE Joint Genome Institute"/>
            <person name="Benucci G.M."/>
            <person name="Marozzi G."/>
            <person name="Antonielli L."/>
            <person name="Sanchez S."/>
            <person name="Marco P."/>
            <person name="Wang X."/>
            <person name="Falini L.B."/>
            <person name="Barry K."/>
            <person name="Haridas S."/>
            <person name="Lipzen A."/>
            <person name="Labutti K."/>
            <person name="Grigoriev I.V."/>
            <person name="Murat C."/>
            <person name="Martin F."/>
            <person name="Albertini E."/>
            <person name="Donnini D."/>
            <person name="Bonito G."/>
        </authorList>
    </citation>
    <scope>NUCLEOTIDE SEQUENCE [LARGE SCALE GENOMIC DNA]</scope>
    <source>
        <strain evidence="3 4">Sb_GMNB300</strain>
    </source>
</reference>
<dbReference type="InterPro" id="IPR007527">
    <property type="entry name" value="Znf_SWIM"/>
</dbReference>